<dbReference type="EMBL" id="BK016086">
    <property type="protein sequence ID" value="DAF93570.1"/>
    <property type="molecule type" value="Genomic_DNA"/>
</dbReference>
<evidence type="ECO:0000313" key="1">
    <source>
        <dbReference type="EMBL" id="DAF93570.1"/>
    </source>
</evidence>
<proteinExistence type="predicted"/>
<name>A0A8S5UGP7_9CAUD</name>
<organism evidence="1">
    <name type="scientific">Myoviridae sp. ctshb19</name>
    <dbReference type="NCBI Taxonomy" id="2825194"/>
    <lineage>
        <taxon>Viruses</taxon>
        <taxon>Duplodnaviria</taxon>
        <taxon>Heunggongvirae</taxon>
        <taxon>Uroviricota</taxon>
        <taxon>Caudoviricetes</taxon>
    </lineage>
</organism>
<accession>A0A8S5UGP7</accession>
<protein>
    <submittedName>
        <fullName evidence="1">Uncharacterized protein</fullName>
    </submittedName>
</protein>
<reference evidence="1" key="1">
    <citation type="journal article" date="2021" name="Proc. Natl. Acad. Sci. U.S.A.">
        <title>A Catalog of Tens of Thousands of Viruses from Human Metagenomes Reveals Hidden Associations with Chronic Diseases.</title>
        <authorList>
            <person name="Tisza M.J."/>
            <person name="Buck C.B."/>
        </authorList>
    </citation>
    <scope>NUCLEOTIDE SEQUENCE</scope>
    <source>
        <strain evidence="1">Ctshb19</strain>
    </source>
</reference>
<sequence length="367" mass="42241">MLGKYISKFGIDPQSHDGQRLIEECILCLTGVNSAFDFQSNVKSIDLSPTGMSGKDFRLRLMEKSYLTVNVKYAALFLSLVPNNADSYNKLQSFLSQSDVQIFRQFFSRRSFKSNVKAYALGRGLKVQDVTYTAMRRDKKMFEAYLPKAMRHIKSRVRKKLTFVINAENDSAKDFTSDLTVKVLRAYHSLIPTKQPEAYIVNYIRRSATNEANNLIDKHTTNKRGRMVRGKEDGFGGHDWDMICRSESQTKINEEGETEYQTLLNQHEDHAPSIDSSIMMSRLMDKFKGRKLKILKILSGTVDEGFTRFLKAKNKLGRGIDHTDYQRRVPHTTYLETLAQYVGVYHDAFMKFVQYIGRVLTAHKEFA</sequence>